<dbReference type="RefSeq" id="WP_091182923.1">
    <property type="nucleotide sequence ID" value="NZ_FNRY01000001.1"/>
</dbReference>
<protein>
    <submittedName>
        <fullName evidence="2">Dihydrofolate reductase</fullName>
    </submittedName>
</protein>
<dbReference type="Proteomes" id="UP000199183">
    <property type="component" value="Unassembled WGS sequence"/>
</dbReference>
<dbReference type="Pfam" id="PF01872">
    <property type="entry name" value="RibD_C"/>
    <property type="match status" value="1"/>
</dbReference>
<dbReference type="GO" id="GO:0009231">
    <property type="term" value="P:riboflavin biosynthetic process"/>
    <property type="evidence" value="ECO:0007669"/>
    <property type="project" value="InterPro"/>
</dbReference>
<evidence type="ECO:0000313" key="3">
    <source>
        <dbReference type="Proteomes" id="UP000199183"/>
    </source>
</evidence>
<dbReference type="GO" id="GO:0008703">
    <property type="term" value="F:5-amino-6-(5-phosphoribosylamino)uracil reductase activity"/>
    <property type="evidence" value="ECO:0007669"/>
    <property type="project" value="InterPro"/>
</dbReference>
<evidence type="ECO:0000259" key="1">
    <source>
        <dbReference type="Pfam" id="PF01872"/>
    </source>
</evidence>
<dbReference type="AlphaFoldDB" id="A0A1H4MDJ9"/>
<dbReference type="Gene3D" id="3.40.430.10">
    <property type="entry name" value="Dihydrofolate Reductase, subunit A"/>
    <property type="match status" value="1"/>
</dbReference>
<dbReference type="OrthoDB" id="3427770at2"/>
<reference evidence="2 3" key="1">
    <citation type="submission" date="2016-10" db="EMBL/GenBank/DDBJ databases">
        <authorList>
            <person name="de Groot N.N."/>
        </authorList>
    </citation>
    <scope>NUCLEOTIDE SEQUENCE [LARGE SCALE GENOMIC DNA]</scope>
    <source>
        <strain evidence="2 3">DSM 21799</strain>
    </source>
</reference>
<dbReference type="EMBL" id="FNRY01000001">
    <property type="protein sequence ID" value="SEB80615.1"/>
    <property type="molecule type" value="Genomic_DNA"/>
</dbReference>
<dbReference type="InterPro" id="IPR050765">
    <property type="entry name" value="Riboflavin_Biosynth_HTPR"/>
</dbReference>
<sequence length="187" mass="20592">MTRVVYYTASSLNGFIADDRNSLDWLFAAETGDAPSHEEFMRDIGVIVEGATTYEWVLAESKLIEHPEKWREFFGDLPTYVFSHRDLPIPEGADVRIVSGDAIEHLDEIVRAASGSDVWIVGGGDLAGQFYDINALDEMQVSIAPATLSGGAPLFPRLTEPNELDLVGVEQHGGFAHLTYRVRQPLG</sequence>
<dbReference type="InterPro" id="IPR002734">
    <property type="entry name" value="RibDG_C"/>
</dbReference>
<dbReference type="STRING" id="640635.SAMN04489806_1823"/>
<gene>
    <name evidence="2" type="ORF">SAMN04489806_1823</name>
</gene>
<dbReference type="PANTHER" id="PTHR38011:SF11">
    <property type="entry name" value="2,5-DIAMINO-6-RIBOSYLAMINO-4(3H)-PYRIMIDINONE 5'-PHOSPHATE REDUCTASE"/>
    <property type="match status" value="1"/>
</dbReference>
<evidence type="ECO:0000313" key="2">
    <source>
        <dbReference type="EMBL" id="SEB80615.1"/>
    </source>
</evidence>
<feature type="domain" description="Bacterial bifunctional deaminase-reductase C-terminal" evidence="1">
    <location>
        <begin position="4"/>
        <end position="173"/>
    </location>
</feature>
<name>A0A1H4MDJ9_9MICO</name>
<keyword evidence="3" id="KW-1185">Reference proteome</keyword>
<dbReference type="PANTHER" id="PTHR38011">
    <property type="entry name" value="DIHYDROFOLATE REDUCTASE FAMILY PROTEIN (AFU_ORTHOLOGUE AFUA_8G06820)"/>
    <property type="match status" value="1"/>
</dbReference>
<organism evidence="2 3">
    <name type="scientific">Paramicrobacterium humi</name>
    <dbReference type="NCBI Taxonomy" id="640635"/>
    <lineage>
        <taxon>Bacteria</taxon>
        <taxon>Bacillati</taxon>
        <taxon>Actinomycetota</taxon>
        <taxon>Actinomycetes</taxon>
        <taxon>Micrococcales</taxon>
        <taxon>Microbacteriaceae</taxon>
        <taxon>Paramicrobacterium</taxon>
    </lineage>
</organism>
<accession>A0A1H4MDJ9</accession>
<proteinExistence type="predicted"/>
<dbReference type="SUPFAM" id="SSF53597">
    <property type="entry name" value="Dihydrofolate reductase-like"/>
    <property type="match status" value="1"/>
</dbReference>
<dbReference type="InterPro" id="IPR024072">
    <property type="entry name" value="DHFR-like_dom_sf"/>
</dbReference>